<dbReference type="CDD" id="cd13530">
    <property type="entry name" value="PBP2_peptides_like"/>
    <property type="match status" value="1"/>
</dbReference>
<evidence type="ECO:0000259" key="3">
    <source>
        <dbReference type="SMART" id="SM00062"/>
    </source>
</evidence>
<dbReference type="PROSITE" id="PS51257">
    <property type="entry name" value="PROKAR_LIPOPROTEIN"/>
    <property type="match status" value="1"/>
</dbReference>
<feature type="chain" id="PRO_5021822375" evidence="2">
    <location>
        <begin position="31"/>
        <end position="292"/>
    </location>
</feature>
<gene>
    <name evidence="4" type="ORF">FGL98_01570</name>
</gene>
<organism evidence="4 5">
    <name type="scientific">Leekyejoonella antrihumi</name>
    <dbReference type="NCBI Taxonomy" id="1660198"/>
    <lineage>
        <taxon>Bacteria</taxon>
        <taxon>Bacillati</taxon>
        <taxon>Actinomycetota</taxon>
        <taxon>Actinomycetes</taxon>
        <taxon>Micrococcales</taxon>
        <taxon>Dermacoccaceae</taxon>
        <taxon>Leekyejoonella</taxon>
    </lineage>
</organism>
<dbReference type="OrthoDB" id="8454826at2"/>
<sequence length="292" mass="30086">MRHTRIAGAVAVSAILVVTAGCGSSGSSKAAGATGSSWGSCKVTGTAGSIPLKTTTSGTLTIKADLPSAGWWDGDTIGSIKSGYEYCLASEIAYLGGQKQISLQNVSFDKLVSGTLTGYDLSLDEISITPARAKVVTFSKPYYDSYLGVLTKKGSKVTGANLRKMTIGVKEGTAAQTWVSQTLKPSGSVKVFPGDTEALAAVAAGQVDAYIQDVAIELGQAKKSSGAVSVIGKYNSGQSYGIMFPKGSENVTAVNKILAWCKKHGYLNQLSKTYLGPAFGGDPASVPAWSVS</sequence>
<dbReference type="SMART" id="SM00062">
    <property type="entry name" value="PBPb"/>
    <property type="match status" value="1"/>
</dbReference>
<dbReference type="Gene3D" id="3.40.190.10">
    <property type="entry name" value="Periplasmic binding protein-like II"/>
    <property type="match status" value="2"/>
</dbReference>
<comment type="caution">
    <text evidence="4">The sequence shown here is derived from an EMBL/GenBank/DDBJ whole genome shotgun (WGS) entry which is preliminary data.</text>
</comment>
<proteinExistence type="predicted"/>
<feature type="domain" description="Solute-binding protein family 3/N-terminal" evidence="3">
    <location>
        <begin position="76"/>
        <end position="278"/>
    </location>
</feature>
<keyword evidence="1 2" id="KW-0732">Signal</keyword>
<name>A0A563E8H5_9MICO</name>
<feature type="signal peptide" evidence="2">
    <location>
        <begin position="1"/>
        <end position="30"/>
    </location>
</feature>
<dbReference type="PANTHER" id="PTHR35936:SF17">
    <property type="entry name" value="ARGININE-BINDING EXTRACELLULAR PROTEIN ARTP"/>
    <property type="match status" value="1"/>
</dbReference>
<protein>
    <submittedName>
        <fullName evidence="4">Amino acid ABC transporter substrate-binding protein</fullName>
    </submittedName>
</protein>
<dbReference type="Pfam" id="PF00497">
    <property type="entry name" value="SBP_bac_3"/>
    <property type="match status" value="1"/>
</dbReference>
<evidence type="ECO:0000256" key="2">
    <source>
        <dbReference type="SAM" id="SignalP"/>
    </source>
</evidence>
<reference evidence="4 5" key="2">
    <citation type="submission" date="2019-08" db="EMBL/GenBank/DDBJ databases">
        <title>Jejuicoccus antrihumi gen. nov., sp. nov., a new member of the family Dermacoccaceae isolated from a cave.</title>
        <authorList>
            <person name="Schumann P."/>
            <person name="Kim I.S."/>
        </authorList>
    </citation>
    <scope>NUCLEOTIDE SEQUENCE [LARGE SCALE GENOMIC DNA]</scope>
    <source>
        <strain evidence="4 5">C5-26</strain>
    </source>
</reference>
<accession>A0A563E8H5</accession>
<dbReference type="Proteomes" id="UP000320244">
    <property type="component" value="Unassembled WGS sequence"/>
</dbReference>
<evidence type="ECO:0000256" key="1">
    <source>
        <dbReference type="ARBA" id="ARBA00022729"/>
    </source>
</evidence>
<reference evidence="4 5" key="1">
    <citation type="submission" date="2019-05" db="EMBL/GenBank/DDBJ databases">
        <authorList>
            <person name="Lee S.D."/>
        </authorList>
    </citation>
    <scope>NUCLEOTIDE SEQUENCE [LARGE SCALE GENOMIC DNA]</scope>
    <source>
        <strain evidence="4 5">C5-26</strain>
    </source>
</reference>
<dbReference type="RefSeq" id="WP_146314915.1">
    <property type="nucleotide sequence ID" value="NZ_VCQV01000002.1"/>
</dbReference>
<dbReference type="SUPFAM" id="SSF53850">
    <property type="entry name" value="Periplasmic binding protein-like II"/>
    <property type="match status" value="1"/>
</dbReference>
<dbReference type="AlphaFoldDB" id="A0A563E8H5"/>
<keyword evidence="5" id="KW-1185">Reference proteome</keyword>
<dbReference type="InterPro" id="IPR001638">
    <property type="entry name" value="Solute-binding_3/MltF_N"/>
</dbReference>
<evidence type="ECO:0000313" key="5">
    <source>
        <dbReference type="Proteomes" id="UP000320244"/>
    </source>
</evidence>
<evidence type="ECO:0000313" key="4">
    <source>
        <dbReference type="EMBL" id="TWP38512.1"/>
    </source>
</evidence>
<dbReference type="PANTHER" id="PTHR35936">
    <property type="entry name" value="MEMBRANE-BOUND LYTIC MUREIN TRANSGLYCOSYLASE F"/>
    <property type="match status" value="1"/>
</dbReference>
<dbReference type="EMBL" id="VCQV01000002">
    <property type="protein sequence ID" value="TWP38512.1"/>
    <property type="molecule type" value="Genomic_DNA"/>
</dbReference>